<dbReference type="Pfam" id="PF08293">
    <property type="entry name" value="MRP-S33"/>
    <property type="match status" value="1"/>
</dbReference>
<dbReference type="Proteomes" id="UP000188268">
    <property type="component" value="Unassembled WGS sequence"/>
</dbReference>
<sequence length="507" mass="57165">MSAGGLKSMLASAVVAGVTEARARIFGHVLNPTGHRSPHKVLRKKLIGEKVAAWYPYDIKNDDPVVMAREEEERLSKLEMLKRRGKGPPKKGQGRRAVKRSNLKDFRDMKGVAREKNGQLQDISWELVYDMQHSHPAQVLLVSILFFEFTIIHLCWKSNFSVQGDQLSAEISCNSWEPISNFCEIKGDIRVQGNFSTISIVSSQMGTPARNISYVVKPYIRKDNPVAMDLVKNWSVTSVTSQTEFLHCDLVHSVPAILFSLGGFSGNHFHDFSDLVIPLYTTSKQFNGQVQFLVTDNKPWWITKFQAILRNLSRYDIVDLDTEEKIHCFPRIIVGLKFHKELGIDQSKSQDQLSMNDFRQFLRSTYLLKRRNTIRIHNKPRLVIISRRKSRSFTNINEITRMAGSLGYDVVTAEPNMTGLSSVAQTVNSCDVLMGIHGAGLTNMVFLPDKAIVIQIVPLGSIDGLCREYFGKPARDMNLRSGWFPAILSSSLHQVGFISDQLHLSSG</sequence>
<comment type="caution">
    <text evidence="7">The sequence shown here is derived from an EMBL/GenBank/DDBJ whole genome shotgun (WGS) entry which is preliminary data.</text>
</comment>
<keyword evidence="2" id="KW-0328">Glycosyltransferase</keyword>
<accession>A0A1R3G0H8</accession>
<organism evidence="7 8">
    <name type="scientific">Corchorus capsularis</name>
    <name type="common">Jute</name>
    <dbReference type="NCBI Taxonomy" id="210143"/>
    <lineage>
        <taxon>Eukaryota</taxon>
        <taxon>Viridiplantae</taxon>
        <taxon>Streptophyta</taxon>
        <taxon>Embryophyta</taxon>
        <taxon>Tracheophyta</taxon>
        <taxon>Spermatophyta</taxon>
        <taxon>Magnoliopsida</taxon>
        <taxon>eudicotyledons</taxon>
        <taxon>Gunneridae</taxon>
        <taxon>Pentapetalae</taxon>
        <taxon>rosids</taxon>
        <taxon>malvids</taxon>
        <taxon>Malvales</taxon>
        <taxon>Malvaceae</taxon>
        <taxon>Grewioideae</taxon>
        <taxon>Apeibeae</taxon>
        <taxon>Corchorus</taxon>
    </lineage>
</organism>
<dbReference type="STRING" id="210143.A0A1R3G0H8"/>
<dbReference type="Pfam" id="PF04577">
    <property type="entry name" value="Glyco_transf_61"/>
    <property type="match status" value="1"/>
</dbReference>
<evidence type="ECO:0000259" key="6">
    <source>
        <dbReference type="Pfam" id="PF04577"/>
    </source>
</evidence>
<evidence type="ECO:0000256" key="5">
    <source>
        <dbReference type="SAM" id="MobiDB-lite"/>
    </source>
</evidence>
<evidence type="ECO:0000256" key="1">
    <source>
        <dbReference type="ARBA" id="ARBA00004323"/>
    </source>
</evidence>
<comment type="subcellular location">
    <subcellularLocation>
        <location evidence="1">Golgi apparatus membrane</location>
        <topology evidence="1">Single-pass type II membrane protein</topology>
    </subcellularLocation>
</comment>
<feature type="domain" description="Glycosyltransferase 61 catalytic" evidence="6">
    <location>
        <begin position="358"/>
        <end position="454"/>
    </location>
</feature>
<dbReference type="GO" id="GO:0000139">
    <property type="term" value="C:Golgi membrane"/>
    <property type="evidence" value="ECO:0007669"/>
    <property type="project" value="UniProtKB-SubCell"/>
</dbReference>
<keyword evidence="4" id="KW-0325">Glycoprotein</keyword>
<dbReference type="InterPro" id="IPR013219">
    <property type="entry name" value="Ribosomal_mS33"/>
</dbReference>
<proteinExistence type="predicted"/>
<dbReference type="InterPro" id="IPR007657">
    <property type="entry name" value="Glycosyltransferase_61"/>
</dbReference>
<evidence type="ECO:0000313" key="7">
    <source>
        <dbReference type="EMBL" id="OMO51592.1"/>
    </source>
</evidence>
<keyword evidence="8" id="KW-1185">Reference proteome</keyword>
<feature type="region of interest" description="Disordered" evidence="5">
    <location>
        <begin position="80"/>
        <end position="100"/>
    </location>
</feature>
<keyword evidence="3" id="KW-0808">Transferase</keyword>
<protein>
    <recommendedName>
        <fullName evidence="6">Glycosyltransferase 61 catalytic domain-containing protein</fullName>
    </recommendedName>
</protein>
<evidence type="ECO:0000256" key="2">
    <source>
        <dbReference type="ARBA" id="ARBA00022676"/>
    </source>
</evidence>
<dbReference type="GO" id="GO:0016763">
    <property type="term" value="F:pentosyltransferase activity"/>
    <property type="evidence" value="ECO:0007669"/>
    <property type="project" value="UniProtKB-ARBA"/>
</dbReference>
<evidence type="ECO:0000256" key="3">
    <source>
        <dbReference type="ARBA" id="ARBA00022679"/>
    </source>
</evidence>
<evidence type="ECO:0000256" key="4">
    <source>
        <dbReference type="ARBA" id="ARBA00023180"/>
    </source>
</evidence>
<dbReference type="OrthoDB" id="529273at2759"/>
<dbReference type="PANTHER" id="PTHR20961:SF139">
    <property type="entry name" value="PROTEIN O-LINKED-MANNOSE BETA-1,4-N-ACETYLGLUCOSAMINYLTRANSFERASE 2-LIKE"/>
    <property type="match status" value="1"/>
</dbReference>
<dbReference type="EMBL" id="AWWV01015760">
    <property type="protein sequence ID" value="OMO51592.1"/>
    <property type="molecule type" value="Genomic_DNA"/>
</dbReference>
<reference evidence="7 8" key="1">
    <citation type="submission" date="2013-09" db="EMBL/GenBank/DDBJ databases">
        <title>Corchorus capsularis genome sequencing.</title>
        <authorList>
            <person name="Alam M."/>
            <person name="Haque M.S."/>
            <person name="Islam M.S."/>
            <person name="Emdad E.M."/>
            <person name="Islam M.M."/>
            <person name="Ahmed B."/>
            <person name="Halim A."/>
            <person name="Hossen Q.M.M."/>
            <person name="Hossain M.Z."/>
            <person name="Ahmed R."/>
            <person name="Khan M.M."/>
            <person name="Islam R."/>
            <person name="Rashid M.M."/>
            <person name="Khan S.A."/>
            <person name="Rahman M.S."/>
            <person name="Alam M."/>
        </authorList>
    </citation>
    <scope>NUCLEOTIDE SEQUENCE [LARGE SCALE GENOMIC DNA]</scope>
    <source>
        <strain evidence="8">cv. CVL-1</strain>
        <tissue evidence="7">Whole seedling</tissue>
    </source>
</reference>
<name>A0A1R3G0H8_COCAP</name>
<gene>
    <name evidence="7" type="ORF">CCACVL1_29697</name>
</gene>
<dbReference type="AlphaFoldDB" id="A0A1R3G0H8"/>
<dbReference type="InterPro" id="IPR049625">
    <property type="entry name" value="Glyco_transf_61_cat"/>
</dbReference>
<dbReference type="Gramene" id="OMO51592">
    <property type="protein sequence ID" value="OMO51592"/>
    <property type="gene ID" value="CCACVL1_29697"/>
</dbReference>
<evidence type="ECO:0000313" key="8">
    <source>
        <dbReference type="Proteomes" id="UP000188268"/>
    </source>
</evidence>
<feature type="compositionally biased region" description="Basic residues" evidence="5">
    <location>
        <begin position="83"/>
        <end position="100"/>
    </location>
</feature>
<dbReference type="PANTHER" id="PTHR20961">
    <property type="entry name" value="GLYCOSYLTRANSFERASE"/>
    <property type="match status" value="1"/>
</dbReference>